<proteinExistence type="predicted"/>
<dbReference type="WBParaSite" id="nRc.2.0.1.t21273-RA">
    <property type="protein sequence ID" value="nRc.2.0.1.t21273-RA"/>
    <property type="gene ID" value="nRc.2.0.1.g21273"/>
</dbReference>
<sequence length="80" mass="8793">MIKNLNLHNLQAAIVFAAPRHLKKNFSGATLMQRSPPRTVAQTLSFAFYQIVSSFSAGSLTAPKVRGVFVRFARAIFGAR</sequence>
<name>A0A915J6B1_ROMCU</name>
<evidence type="ECO:0000313" key="2">
    <source>
        <dbReference type="WBParaSite" id="nRc.2.0.1.t21273-RA"/>
    </source>
</evidence>
<dbReference type="Proteomes" id="UP000887565">
    <property type="component" value="Unplaced"/>
</dbReference>
<accession>A0A915J6B1</accession>
<evidence type="ECO:0000313" key="1">
    <source>
        <dbReference type="Proteomes" id="UP000887565"/>
    </source>
</evidence>
<dbReference type="AlphaFoldDB" id="A0A915J6B1"/>
<keyword evidence="1" id="KW-1185">Reference proteome</keyword>
<organism evidence="1 2">
    <name type="scientific">Romanomermis culicivorax</name>
    <name type="common">Nematode worm</name>
    <dbReference type="NCBI Taxonomy" id="13658"/>
    <lineage>
        <taxon>Eukaryota</taxon>
        <taxon>Metazoa</taxon>
        <taxon>Ecdysozoa</taxon>
        <taxon>Nematoda</taxon>
        <taxon>Enoplea</taxon>
        <taxon>Dorylaimia</taxon>
        <taxon>Mermithida</taxon>
        <taxon>Mermithoidea</taxon>
        <taxon>Mermithidae</taxon>
        <taxon>Romanomermis</taxon>
    </lineage>
</organism>
<protein>
    <submittedName>
        <fullName evidence="2">Uncharacterized protein</fullName>
    </submittedName>
</protein>
<reference evidence="2" key="1">
    <citation type="submission" date="2022-11" db="UniProtKB">
        <authorList>
            <consortium name="WormBaseParasite"/>
        </authorList>
    </citation>
    <scope>IDENTIFICATION</scope>
</reference>